<dbReference type="RefSeq" id="WP_382165054.1">
    <property type="nucleotide sequence ID" value="NZ_JBHTBR010000002.1"/>
</dbReference>
<dbReference type="InterPro" id="IPR029068">
    <property type="entry name" value="Glyas_Bleomycin-R_OHBP_Dase"/>
</dbReference>
<name>A0ABW2IH25_9PROT</name>
<dbReference type="Proteomes" id="UP001596492">
    <property type="component" value="Unassembled WGS sequence"/>
</dbReference>
<dbReference type="SUPFAM" id="SSF54593">
    <property type="entry name" value="Glyoxalase/Bleomycin resistance protein/Dihydroxybiphenyl dioxygenase"/>
    <property type="match status" value="1"/>
</dbReference>
<keyword evidence="2" id="KW-1185">Reference proteome</keyword>
<organism evidence="1 2">
    <name type="scientific">Hirschia litorea</name>
    <dbReference type="NCBI Taxonomy" id="1199156"/>
    <lineage>
        <taxon>Bacteria</taxon>
        <taxon>Pseudomonadati</taxon>
        <taxon>Pseudomonadota</taxon>
        <taxon>Alphaproteobacteria</taxon>
        <taxon>Hyphomonadales</taxon>
        <taxon>Hyphomonadaceae</taxon>
        <taxon>Hirschia</taxon>
    </lineage>
</organism>
<evidence type="ECO:0008006" key="3">
    <source>
        <dbReference type="Google" id="ProtNLM"/>
    </source>
</evidence>
<dbReference type="EMBL" id="JBHTBR010000002">
    <property type="protein sequence ID" value="MFC7290287.1"/>
    <property type="molecule type" value="Genomic_DNA"/>
</dbReference>
<proteinExistence type="predicted"/>
<accession>A0ABW2IH25</accession>
<reference evidence="2" key="1">
    <citation type="journal article" date="2019" name="Int. J. Syst. Evol. Microbiol.">
        <title>The Global Catalogue of Microorganisms (GCM) 10K type strain sequencing project: providing services to taxonomists for standard genome sequencing and annotation.</title>
        <authorList>
            <consortium name="The Broad Institute Genomics Platform"/>
            <consortium name="The Broad Institute Genome Sequencing Center for Infectious Disease"/>
            <person name="Wu L."/>
            <person name="Ma J."/>
        </authorList>
    </citation>
    <scope>NUCLEOTIDE SEQUENCE [LARGE SCALE GENOMIC DNA]</scope>
    <source>
        <strain evidence="2">CCUG 51308</strain>
    </source>
</reference>
<gene>
    <name evidence="1" type="ORF">ACFQS8_01545</name>
</gene>
<evidence type="ECO:0000313" key="2">
    <source>
        <dbReference type="Proteomes" id="UP001596492"/>
    </source>
</evidence>
<dbReference type="Gene3D" id="3.10.180.10">
    <property type="entry name" value="2,3-Dihydroxybiphenyl 1,2-Dioxygenase, domain 1"/>
    <property type="match status" value="1"/>
</dbReference>
<evidence type="ECO:0000313" key="1">
    <source>
        <dbReference type="EMBL" id="MFC7290287.1"/>
    </source>
</evidence>
<protein>
    <recommendedName>
        <fullName evidence="3">VOC domain-containing protein</fullName>
    </recommendedName>
</protein>
<sequence>MKLLRSATLAVADIKRSTSLYAEYFDYTVIEEGQIDANLAESWGTPNSTNCPYAIMQPSSGAEVYIRFVEQPSVKSYKALRTYGWNAIEICVTDVLAANERVLNSPFEIIGPPREIEGLPAIHPMQVKGPDEEVVYLTQIKDDLPAFDLPRAETLFDKLFILVMGASDMDATNKWIEKHVGLHMGRDMEIVYTMLANAYGTDINALHRISTMVHNRDVFLEVDQYPDAASQRERHSGMLPPGCAIGTFWHPDFNTLTGPWITEPVIRNGPIYKGKRVGTMKDPDGTLIEIVEG</sequence>
<comment type="caution">
    <text evidence="1">The sequence shown here is derived from an EMBL/GenBank/DDBJ whole genome shotgun (WGS) entry which is preliminary data.</text>
</comment>